<protein>
    <submittedName>
        <fullName evidence="2">ABC-type Zn uptake system ZnuABC, Zn-binding component ZnuA</fullName>
    </submittedName>
</protein>
<keyword evidence="3" id="KW-1185">Reference proteome</keyword>
<organism evidence="2 3">
    <name type="scientific">Pseudomonas mucidolens</name>
    <dbReference type="NCBI Taxonomy" id="46679"/>
    <lineage>
        <taxon>Bacteria</taxon>
        <taxon>Pseudomonadati</taxon>
        <taxon>Pseudomonadota</taxon>
        <taxon>Gammaproteobacteria</taxon>
        <taxon>Pseudomonadales</taxon>
        <taxon>Pseudomonadaceae</taxon>
        <taxon>Pseudomonas</taxon>
    </lineage>
</organism>
<evidence type="ECO:0000313" key="3">
    <source>
        <dbReference type="Proteomes" id="UP000198600"/>
    </source>
</evidence>
<reference evidence="3" key="1">
    <citation type="submission" date="2016-10" db="EMBL/GenBank/DDBJ databases">
        <authorList>
            <person name="Varghese N."/>
            <person name="Submissions S."/>
        </authorList>
    </citation>
    <scope>NUCLEOTIDE SEQUENCE [LARGE SCALE GENOMIC DNA]</scope>
    <source>
        <strain evidence="3">LMG 2223</strain>
    </source>
</reference>
<dbReference type="PANTHER" id="PTHR42953:SF4">
    <property type="entry name" value="METAL ABC TRANSPORTER SUBSTRATE-BINDING PROTEIN"/>
    <property type="match status" value="1"/>
</dbReference>
<dbReference type="Gene3D" id="3.40.50.1980">
    <property type="entry name" value="Nitrogenase molybdenum iron protein domain"/>
    <property type="match status" value="2"/>
</dbReference>
<evidence type="ECO:0000313" key="2">
    <source>
        <dbReference type="EMBL" id="SDU98598.1"/>
    </source>
</evidence>
<feature type="signal peptide" evidence="1">
    <location>
        <begin position="1"/>
        <end position="22"/>
    </location>
</feature>
<dbReference type="RefSeq" id="WP_084378248.1">
    <property type="nucleotide sequence ID" value="NZ_LS483433.1"/>
</dbReference>
<sequence>MHAALRPLALTIACLISTPLLAGDSFKPLPITGNQGVGHATLSKTKSIKPVKVLAALPVTYGLAEQLLKGTEVRLERAAPAKLPGSRQTSYFTGRGAPALHALALDADAAIGLRSIWPDDPLYPVSRRSNIRIVEVDAARPVDGGLPGIALQPGAVDGLNSQPWQSSNNLGRMADVMAADLSRLAPDAKVQIDSNLAHLKQRLLKLNADSEARLAEVENLSVVSLSDHFGYLVNGLNLELVSTDPRPDTEWTPDALKALTDNLKDNDVALVLHHRQPVEAVKSAVSAGGAKLLVLGTDGADPVAELEGNVNQLIKALTL</sequence>
<dbReference type="GO" id="GO:0030001">
    <property type="term" value="P:metal ion transport"/>
    <property type="evidence" value="ECO:0007669"/>
    <property type="project" value="InterPro"/>
</dbReference>
<dbReference type="Pfam" id="PF01297">
    <property type="entry name" value="ZnuA"/>
    <property type="match status" value="1"/>
</dbReference>
<dbReference type="STRING" id="46679.SAMN05216202_2695"/>
<dbReference type="Proteomes" id="UP000198600">
    <property type="component" value="Chromosome I"/>
</dbReference>
<accession>A0A1H2N027</accession>
<dbReference type="AlphaFoldDB" id="A0A1H2N027"/>
<dbReference type="SUPFAM" id="SSF53807">
    <property type="entry name" value="Helical backbone' metal receptor"/>
    <property type="match status" value="1"/>
</dbReference>
<dbReference type="EMBL" id="LT629802">
    <property type="protein sequence ID" value="SDU98598.1"/>
    <property type="molecule type" value="Genomic_DNA"/>
</dbReference>
<evidence type="ECO:0000256" key="1">
    <source>
        <dbReference type="SAM" id="SignalP"/>
    </source>
</evidence>
<dbReference type="OrthoDB" id="6104586at2"/>
<keyword evidence="1" id="KW-0732">Signal</keyword>
<dbReference type="GO" id="GO:0046872">
    <property type="term" value="F:metal ion binding"/>
    <property type="evidence" value="ECO:0007669"/>
    <property type="project" value="InterPro"/>
</dbReference>
<gene>
    <name evidence="2" type="ORF">SAMN05216202_2695</name>
</gene>
<proteinExistence type="predicted"/>
<dbReference type="PANTHER" id="PTHR42953">
    <property type="entry name" value="HIGH-AFFINITY ZINC UPTAKE SYSTEM PROTEIN ZNUA-RELATED"/>
    <property type="match status" value="1"/>
</dbReference>
<feature type="chain" id="PRO_5030027572" evidence="1">
    <location>
        <begin position="23"/>
        <end position="319"/>
    </location>
</feature>
<dbReference type="InterPro" id="IPR006127">
    <property type="entry name" value="ZnuA-like"/>
</dbReference>
<name>A0A1H2N027_9PSED</name>
<dbReference type="InterPro" id="IPR050492">
    <property type="entry name" value="Bact_metal-bind_prot9"/>
</dbReference>